<feature type="domain" description="PDZ" evidence="4">
    <location>
        <begin position="256"/>
        <end position="310"/>
    </location>
</feature>
<dbReference type="PANTHER" id="PTHR22939">
    <property type="entry name" value="SERINE PROTEASE FAMILY S1C HTRA-RELATED"/>
    <property type="match status" value="1"/>
</dbReference>
<evidence type="ECO:0000256" key="2">
    <source>
        <dbReference type="ARBA" id="ARBA00022670"/>
    </source>
</evidence>
<dbReference type="InterPro" id="IPR009003">
    <property type="entry name" value="Peptidase_S1_PA"/>
</dbReference>
<reference evidence="5" key="1">
    <citation type="submission" date="2018-05" db="EMBL/GenBank/DDBJ databases">
        <authorList>
            <person name="Lanie J.A."/>
            <person name="Ng W.-L."/>
            <person name="Kazmierczak K.M."/>
            <person name="Andrzejewski T.M."/>
            <person name="Davidsen T.M."/>
            <person name="Wayne K.J."/>
            <person name="Tettelin H."/>
            <person name="Glass J.I."/>
            <person name="Rusch D."/>
            <person name="Podicherti R."/>
            <person name="Tsui H.-C.T."/>
            <person name="Winkler M.E."/>
        </authorList>
    </citation>
    <scope>NUCLEOTIDE SEQUENCE</scope>
</reference>
<dbReference type="EMBL" id="UINC01006037">
    <property type="protein sequence ID" value="SVA25084.1"/>
    <property type="molecule type" value="Genomic_DNA"/>
</dbReference>
<dbReference type="PANTHER" id="PTHR22939:SF129">
    <property type="entry name" value="SERINE PROTEASE HTRA2, MITOCHONDRIAL"/>
    <property type="match status" value="1"/>
</dbReference>
<evidence type="ECO:0000259" key="4">
    <source>
        <dbReference type="PROSITE" id="PS50106"/>
    </source>
</evidence>
<organism evidence="5">
    <name type="scientific">marine metagenome</name>
    <dbReference type="NCBI Taxonomy" id="408172"/>
    <lineage>
        <taxon>unclassified sequences</taxon>
        <taxon>metagenomes</taxon>
        <taxon>ecological metagenomes</taxon>
    </lineage>
</organism>
<dbReference type="SMART" id="SM00228">
    <property type="entry name" value="PDZ"/>
    <property type="match status" value="1"/>
</dbReference>
<comment type="similarity">
    <text evidence="1">Belongs to the peptidase S1C family.</text>
</comment>
<dbReference type="InterPro" id="IPR036034">
    <property type="entry name" value="PDZ_sf"/>
</dbReference>
<dbReference type="SUPFAM" id="SSF50494">
    <property type="entry name" value="Trypsin-like serine proteases"/>
    <property type="match status" value="1"/>
</dbReference>
<evidence type="ECO:0000313" key="5">
    <source>
        <dbReference type="EMBL" id="SVA25084.1"/>
    </source>
</evidence>
<dbReference type="Gene3D" id="2.40.10.120">
    <property type="match status" value="1"/>
</dbReference>
<evidence type="ECO:0000256" key="3">
    <source>
        <dbReference type="ARBA" id="ARBA00022801"/>
    </source>
</evidence>
<sequence length="334" mass="34958">MVTIGCETDAVLNEIPEREIAGAELASAPEIPTGTAGHQQIPTLADLVEEVEPSVVSISVDIVSRGMFYNFTDEGSGTGMIIRPDGYILTNFHVVQDAKEIEVSMSDGKNFSAEIIGMDKLTDLAVIKIGAEDLPTVSFGDSDNLRAGDWAVTIGNALALKGGPTVTLGIVSGLGRTIQTERGDLYDMIQTDAAINQGNSGGPLVDLRGKVIGINTAVYGGAQGIGFAVSAKVALPIVTSLIDTGTVIRPLIGLSGINVTPALASRYNLGIAEGILITHVQNNGPANQGGLKIMDVITALDGTETDDMSQFLSLLWQYKVGDEIEVTFVSDRSP</sequence>
<feature type="non-terminal residue" evidence="5">
    <location>
        <position position="1"/>
    </location>
</feature>
<dbReference type="GO" id="GO:0004252">
    <property type="term" value="F:serine-type endopeptidase activity"/>
    <property type="evidence" value="ECO:0007669"/>
    <property type="project" value="InterPro"/>
</dbReference>
<dbReference type="PROSITE" id="PS50106">
    <property type="entry name" value="PDZ"/>
    <property type="match status" value="1"/>
</dbReference>
<dbReference type="SUPFAM" id="SSF50156">
    <property type="entry name" value="PDZ domain-like"/>
    <property type="match status" value="1"/>
</dbReference>
<accession>A0A381UAU3</accession>
<keyword evidence="3" id="KW-0378">Hydrolase</keyword>
<dbReference type="PRINTS" id="PR00834">
    <property type="entry name" value="PROTEASES2C"/>
</dbReference>
<dbReference type="InterPro" id="IPR001940">
    <property type="entry name" value="Peptidase_S1C"/>
</dbReference>
<dbReference type="Gene3D" id="2.30.42.10">
    <property type="match status" value="1"/>
</dbReference>
<proteinExistence type="inferred from homology"/>
<evidence type="ECO:0000256" key="1">
    <source>
        <dbReference type="ARBA" id="ARBA00010541"/>
    </source>
</evidence>
<feature type="non-terminal residue" evidence="5">
    <location>
        <position position="334"/>
    </location>
</feature>
<dbReference type="Pfam" id="PF13365">
    <property type="entry name" value="Trypsin_2"/>
    <property type="match status" value="1"/>
</dbReference>
<dbReference type="Pfam" id="PF13180">
    <property type="entry name" value="PDZ_2"/>
    <property type="match status" value="1"/>
</dbReference>
<gene>
    <name evidence="5" type="ORF">METZ01_LOCUS77938</name>
</gene>
<name>A0A381UAU3_9ZZZZ</name>
<keyword evidence="2" id="KW-0645">Protease</keyword>
<dbReference type="InterPro" id="IPR001478">
    <property type="entry name" value="PDZ"/>
</dbReference>
<dbReference type="GO" id="GO:0006508">
    <property type="term" value="P:proteolysis"/>
    <property type="evidence" value="ECO:0007669"/>
    <property type="project" value="UniProtKB-KW"/>
</dbReference>
<dbReference type="AlphaFoldDB" id="A0A381UAU3"/>
<protein>
    <recommendedName>
        <fullName evidence="4">PDZ domain-containing protein</fullName>
    </recommendedName>
</protein>